<dbReference type="AlphaFoldDB" id="D5RTH5"/>
<dbReference type="InterPro" id="IPR001387">
    <property type="entry name" value="Cro/C1-type_HTH"/>
</dbReference>
<evidence type="ECO:0000313" key="2">
    <source>
        <dbReference type="EMBL" id="EFH09406.1"/>
    </source>
</evidence>
<dbReference type="Proteomes" id="UP000005324">
    <property type="component" value="Unassembled WGS sequence"/>
</dbReference>
<accession>D5RTH5</accession>
<feature type="domain" description="HTH cro/C1-type" evidence="1">
    <location>
        <begin position="94"/>
        <end position="148"/>
    </location>
</feature>
<evidence type="ECO:0000259" key="1">
    <source>
        <dbReference type="PROSITE" id="PS50943"/>
    </source>
</evidence>
<dbReference type="EMBL" id="ADVL01000791">
    <property type="protein sequence ID" value="EFH09406.1"/>
    <property type="molecule type" value="Genomic_DNA"/>
</dbReference>
<sequence length="186" mass="20920">MLGWNAPPFVRSRPAQTKVACQSRIAAGRFDRSLNASPKTRFEIDVGHKGFVEKFSTADKSEACDPLNSQEARNSTHCLPMTDAHHKRDVGDRLRQAREALGFGLREFARLHDLDPTKLSHWEKGKHYPDPQFIRELWRRHRVNADWVYLGEIASLPHSLVESLRAAERGSQGASSAASAPLPEKT</sequence>
<dbReference type="Gene3D" id="1.10.260.40">
    <property type="entry name" value="lambda repressor-like DNA-binding domains"/>
    <property type="match status" value="1"/>
</dbReference>
<comment type="caution">
    <text evidence="2">The sequence shown here is derived from an EMBL/GenBank/DDBJ whole genome shotgun (WGS) entry which is preliminary data.</text>
</comment>
<dbReference type="InterPro" id="IPR010982">
    <property type="entry name" value="Lambda_DNA-bd_dom_sf"/>
</dbReference>
<keyword evidence="3" id="KW-1185">Reference proteome</keyword>
<reference evidence="2 3" key="1">
    <citation type="submission" date="2010-04" db="EMBL/GenBank/DDBJ databases">
        <authorList>
            <person name="Qin X."/>
            <person name="Bachman B."/>
            <person name="Battles P."/>
            <person name="Bell A."/>
            <person name="Bess C."/>
            <person name="Bickham C."/>
            <person name="Chaboub L."/>
            <person name="Chen D."/>
            <person name="Coyle M."/>
            <person name="Deiros D.R."/>
            <person name="Dinh H."/>
            <person name="Forbes L."/>
            <person name="Fowler G."/>
            <person name="Francisco L."/>
            <person name="Fu Q."/>
            <person name="Gubbala S."/>
            <person name="Hale W."/>
            <person name="Han Y."/>
            <person name="Hemphill L."/>
            <person name="Highlander S.K."/>
            <person name="Hirani K."/>
            <person name="Hogues M."/>
            <person name="Jackson L."/>
            <person name="Jakkamsetti A."/>
            <person name="Javaid M."/>
            <person name="Jiang H."/>
            <person name="Korchina V."/>
            <person name="Kovar C."/>
            <person name="Lara F."/>
            <person name="Lee S."/>
            <person name="Mata R."/>
            <person name="Mathew T."/>
            <person name="Moen C."/>
            <person name="Morales K."/>
            <person name="Munidasa M."/>
            <person name="Nazareth L."/>
            <person name="Ngo R."/>
            <person name="Nguyen L."/>
            <person name="Okwuonu G."/>
            <person name="Ongeri F."/>
            <person name="Patil S."/>
            <person name="Petrosino J."/>
            <person name="Pham C."/>
            <person name="Pham P."/>
            <person name="Pu L.-L."/>
            <person name="Puazo M."/>
            <person name="Raj R."/>
            <person name="Reid J."/>
            <person name="Rouhana J."/>
            <person name="Saada N."/>
            <person name="Shang Y."/>
            <person name="Simmons D."/>
            <person name="Thornton R."/>
            <person name="Warren J."/>
            <person name="Weissenberger G."/>
            <person name="Zhang J."/>
            <person name="Zhang L."/>
            <person name="Zhou C."/>
            <person name="Zhu D."/>
            <person name="Muzny D."/>
            <person name="Worley K."/>
            <person name="Gibbs R."/>
        </authorList>
    </citation>
    <scope>NUCLEOTIDE SEQUENCE [LARGE SCALE GENOMIC DNA]</scope>
    <source>
        <strain evidence="2 3">ATCC 49957</strain>
    </source>
</reference>
<dbReference type="Pfam" id="PF12844">
    <property type="entry name" value="HTH_19"/>
    <property type="match status" value="1"/>
</dbReference>
<dbReference type="SUPFAM" id="SSF47413">
    <property type="entry name" value="lambda repressor-like DNA-binding domains"/>
    <property type="match status" value="1"/>
</dbReference>
<gene>
    <name evidence="2" type="ORF">HMPREF0731_4387</name>
</gene>
<dbReference type="GO" id="GO:0003677">
    <property type="term" value="F:DNA binding"/>
    <property type="evidence" value="ECO:0007669"/>
    <property type="project" value="InterPro"/>
</dbReference>
<evidence type="ECO:0000313" key="3">
    <source>
        <dbReference type="Proteomes" id="UP000005324"/>
    </source>
</evidence>
<dbReference type="SMART" id="SM00530">
    <property type="entry name" value="HTH_XRE"/>
    <property type="match status" value="1"/>
</dbReference>
<dbReference type="HOGENOM" id="CLU_1453384_0_0_5"/>
<name>D5RTH5_9PROT</name>
<organism evidence="2 3">
    <name type="scientific">Pseudoroseomonas cervicalis ATCC 49957</name>
    <dbReference type="NCBI Taxonomy" id="525371"/>
    <lineage>
        <taxon>Bacteria</taxon>
        <taxon>Pseudomonadati</taxon>
        <taxon>Pseudomonadota</taxon>
        <taxon>Alphaproteobacteria</taxon>
        <taxon>Acetobacterales</taxon>
        <taxon>Roseomonadaceae</taxon>
        <taxon>Roseomonas</taxon>
    </lineage>
</organism>
<proteinExistence type="predicted"/>
<protein>
    <recommendedName>
        <fullName evidence="1">HTH cro/C1-type domain-containing protein</fullName>
    </recommendedName>
</protein>
<dbReference type="CDD" id="cd00093">
    <property type="entry name" value="HTH_XRE"/>
    <property type="match status" value="1"/>
</dbReference>
<dbReference type="PROSITE" id="PS50943">
    <property type="entry name" value="HTH_CROC1"/>
    <property type="match status" value="1"/>
</dbReference>